<accession>A0A332M3P9</accession>
<dbReference type="EMBL" id="UFEU01000004">
    <property type="protein sequence ID" value="SSK28710.1"/>
    <property type="molecule type" value="Genomic_DNA"/>
</dbReference>
<evidence type="ECO:0000313" key="2">
    <source>
        <dbReference type="Proteomes" id="UP000252603"/>
    </source>
</evidence>
<proteinExistence type="predicted"/>
<organism evidence="1 2">
    <name type="scientific">Klebsiella pneumoniae</name>
    <dbReference type="NCBI Taxonomy" id="573"/>
    <lineage>
        <taxon>Bacteria</taxon>
        <taxon>Pseudomonadati</taxon>
        <taxon>Pseudomonadota</taxon>
        <taxon>Gammaproteobacteria</taxon>
        <taxon>Enterobacterales</taxon>
        <taxon>Enterobacteriaceae</taxon>
        <taxon>Klebsiella/Raoultella group</taxon>
        <taxon>Klebsiella</taxon>
        <taxon>Klebsiella pneumoniae complex</taxon>
    </lineage>
</organism>
<dbReference type="Proteomes" id="UP000252603">
    <property type="component" value="Unassembled WGS sequence"/>
</dbReference>
<evidence type="ECO:0000313" key="1">
    <source>
        <dbReference type="EMBL" id="SSK28710.1"/>
    </source>
</evidence>
<dbReference type="AlphaFoldDB" id="A0A332M3P9"/>
<protein>
    <submittedName>
        <fullName evidence="1">Uncharacterized protein</fullName>
    </submittedName>
</protein>
<reference evidence="1 2" key="1">
    <citation type="submission" date="2018-07" db="EMBL/GenBank/DDBJ databases">
        <authorList>
            <consortium name="Pathogen Informatics"/>
        </authorList>
    </citation>
    <scope>NUCLEOTIDE SEQUENCE [LARGE SCALE GENOMIC DNA]</scope>
    <source>
        <strain evidence="1 2">4300STDY6470422</strain>
    </source>
</reference>
<gene>
    <name evidence="1" type="ORF">SAMEA4364603_01614</name>
</gene>
<sequence>MANNLGIDMFQFLPGNHSYFASLFPGKPGLTVRSICTPRSVYPDATPLKRG</sequence>
<name>A0A332M3P9_KLEPN</name>